<feature type="transmembrane region" description="Helical" evidence="6">
    <location>
        <begin position="269"/>
        <end position="297"/>
    </location>
</feature>
<dbReference type="PANTHER" id="PTHR40277">
    <property type="entry name" value="BLL5419 PROTEIN"/>
    <property type="match status" value="1"/>
</dbReference>
<evidence type="ECO:0000256" key="5">
    <source>
        <dbReference type="ARBA" id="ARBA00023136"/>
    </source>
</evidence>
<sequence>MVWLRIAIAPVLLLGVLWFVDLGDVARQLRQAQPGWLAAALASAVASNMVSAWRWRSLVRWLGHGLALGRALRLYFQAMALSALLPGAVVGGDVFRAVALRRGGMETWSAGLSVLLDRLSGLWMLWVLAAVVAAWSWHGGAQAALVGWGLPDFGMALPLAASVLLLALPAAVLWALQRGPLRGRNAVLAQRPDTAGEFGRQLLQSALVQLLSVGALACCGRALHLDTPYWAYAIAAAPTFLMAALPVSFGGWGTREAAAALSLAPFGVASASAVAVSLLYGVLALVQGAAGLGLMLLQRRSAR</sequence>
<feature type="transmembrane region" description="Helical" evidence="6">
    <location>
        <begin position="75"/>
        <end position="98"/>
    </location>
</feature>
<feature type="transmembrane region" description="Helical" evidence="6">
    <location>
        <begin position="229"/>
        <end position="249"/>
    </location>
</feature>
<dbReference type="Pfam" id="PF03706">
    <property type="entry name" value="LPG_synthase_TM"/>
    <property type="match status" value="1"/>
</dbReference>
<evidence type="ECO:0000256" key="4">
    <source>
        <dbReference type="ARBA" id="ARBA00022989"/>
    </source>
</evidence>
<evidence type="ECO:0000313" key="7">
    <source>
        <dbReference type="EMBL" id="GHD00917.1"/>
    </source>
</evidence>
<keyword evidence="3 6" id="KW-0812">Transmembrane</keyword>
<accession>A0ABQ3GBS8</accession>
<evidence type="ECO:0000256" key="1">
    <source>
        <dbReference type="ARBA" id="ARBA00004651"/>
    </source>
</evidence>
<keyword evidence="2" id="KW-1003">Cell membrane</keyword>
<keyword evidence="4 6" id="KW-1133">Transmembrane helix</keyword>
<evidence type="ECO:0000313" key="8">
    <source>
        <dbReference type="Proteomes" id="UP000626210"/>
    </source>
</evidence>
<keyword evidence="5 6" id="KW-0472">Membrane</keyword>
<evidence type="ECO:0000256" key="3">
    <source>
        <dbReference type="ARBA" id="ARBA00022692"/>
    </source>
</evidence>
<keyword evidence="8" id="KW-1185">Reference proteome</keyword>
<comment type="subcellular location">
    <subcellularLocation>
        <location evidence="1">Cell membrane</location>
        <topology evidence="1">Multi-pass membrane protein</topology>
    </subcellularLocation>
</comment>
<dbReference type="Proteomes" id="UP000626210">
    <property type="component" value="Unassembled WGS sequence"/>
</dbReference>
<gene>
    <name evidence="7" type="ORF">GCM10007320_58860</name>
</gene>
<proteinExistence type="predicted"/>
<feature type="transmembrane region" description="Helical" evidence="6">
    <location>
        <begin position="157"/>
        <end position="176"/>
    </location>
</feature>
<comment type="caution">
    <text evidence="7">The sequence shown here is derived from an EMBL/GenBank/DDBJ whole genome shotgun (WGS) entry which is preliminary data.</text>
</comment>
<name>A0ABQ3GBS8_9BURK</name>
<feature type="transmembrane region" description="Helical" evidence="6">
    <location>
        <begin position="119"/>
        <end position="137"/>
    </location>
</feature>
<protein>
    <submittedName>
        <fullName evidence="7">Uncharacterized protein</fullName>
    </submittedName>
</protein>
<reference evidence="8" key="1">
    <citation type="journal article" date="2019" name="Int. J. Syst. Evol. Microbiol.">
        <title>The Global Catalogue of Microorganisms (GCM) 10K type strain sequencing project: providing services to taxonomists for standard genome sequencing and annotation.</title>
        <authorList>
            <consortium name="The Broad Institute Genomics Platform"/>
            <consortium name="The Broad Institute Genome Sequencing Center for Infectious Disease"/>
            <person name="Wu L."/>
            <person name="Ma J."/>
        </authorList>
    </citation>
    <scope>NUCLEOTIDE SEQUENCE [LARGE SCALE GENOMIC DNA]</scope>
    <source>
        <strain evidence="8">KCTC 23314</strain>
    </source>
</reference>
<organism evidence="7 8">
    <name type="scientific">Pseudorhodoferax aquiterrae</name>
    <dbReference type="NCBI Taxonomy" id="747304"/>
    <lineage>
        <taxon>Bacteria</taxon>
        <taxon>Pseudomonadati</taxon>
        <taxon>Pseudomonadota</taxon>
        <taxon>Betaproteobacteria</taxon>
        <taxon>Burkholderiales</taxon>
        <taxon>Comamonadaceae</taxon>
    </lineage>
</organism>
<evidence type="ECO:0000256" key="6">
    <source>
        <dbReference type="SAM" id="Phobius"/>
    </source>
</evidence>
<dbReference type="PANTHER" id="PTHR40277:SF1">
    <property type="entry name" value="BLL5419 PROTEIN"/>
    <property type="match status" value="1"/>
</dbReference>
<dbReference type="InterPro" id="IPR022791">
    <property type="entry name" value="L-PG_synthase/AglD"/>
</dbReference>
<dbReference type="EMBL" id="BMYK01000033">
    <property type="protein sequence ID" value="GHD00917.1"/>
    <property type="molecule type" value="Genomic_DNA"/>
</dbReference>
<feature type="transmembrane region" description="Helical" evidence="6">
    <location>
        <begin position="6"/>
        <end position="23"/>
    </location>
</feature>
<dbReference type="RefSeq" id="WP_189690438.1">
    <property type="nucleotide sequence ID" value="NZ_BMYK01000033.1"/>
</dbReference>
<evidence type="ECO:0000256" key="2">
    <source>
        <dbReference type="ARBA" id="ARBA00022475"/>
    </source>
</evidence>